<comment type="caution">
    <text evidence="7">The sequence shown here is derived from an EMBL/GenBank/DDBJ whole genome shotgun (WGS) entry which is preliminary data.</text>
</comment>
<dbReference type="AlphaFoldDB" id="A0A4R6U8Z7"/>
<evidence type="ECO:0000256" key="5">
    <source>
        <dbReference type="ARBA" id="ARBA00023288"/>
    </source>
</evidence>
<evidence type="ECO:0000313" key="7">
    <source>
        <dbReference type="EMBL" id="TDQ42891.1"/>
    </source>
</evidence>
<dbReference type="InterPro" id="IPR050490">
    <property type="entry name" value="Bact_solute-bd_prot1"/>
</dbReference>
<dbReference type="PANTHER" id="PTHR43649">
    <property type="entry name" value="ARABINOSE-BINDING PROTEIN-RELATED"/>
    <property type="match status" value="1"/>
</dbReference>
<protein>
    <submittedName>
        <fullName evidence="7">Putative aldouronate transport system substrate-binding protein</fullName>
    </submittedName>
</protein>
<evidence type="ECO:0000256" key="4">
    <source>
        <dbReference type="ARBA" id="ARBA00023139"/>
    </source>
</evidence>
<dbReference type="Pfam" id="PF01547">
    <property type="entry name" value="SBP_bac_1"/>
    <property type="match status" value="1"/>
</dbReference>
<evidence type="ECO:0000256" key="2">
    <source>
        <dbReference type="ARBA" id="ARBA00022729"/>
    </source>
</evidence>
<dbReference type="PROSITE" id="PS51257">
    <property type="entry name" value="PROKAR_LIPOPROTEIN"/>
    <property type="match status" value="1"/>
</dbReference>
<gene>
    <name evidence="7" type="ORF">EV213_101321</name>
</gene>
<evidence type="ECO:0000313" key="8">
    <source>
        <dbReference type="Proteomes" id="UP000295632"/>
    </source>
</evidence>
<dbReference type="Proteomes" id="UP000295632">
    <property type="component" value="Unassembled WGS sequence"/>
</dbReference>
<evidence type="ECO:0000256" key="6">
    <source>
        <dbReference type="SAM" id="SignalP"/>
    </source>
</evidence>
<dbReference type="EMBL" id="SNYJ01000001">
    <property type="protein sequence ID" value="TDQ42891.1"/>
    <property type="molecule type" value="Genomic_DNA"/>
</dbReference>
<keyword evidence="2 6" id="KW-0732">Signal</keyword>
<accession>A0A4R6U8Z7</accession>
<keyword evidence="8" id="KW-1185">Reference proteome</keyword>
<dbReference type="RefSeq" id="WP_133578714.1">
    <property type="nucleotide sequence ID" value="NZ_SNYJ01000001.1"/>
</dbReference>
<feature type="chain" id="PRO_5020865671" evidence="6">
    <location>
        <begin position="28"/>
        <end position="499"/>
    </location>
</feature>
<dbReference type="OrthoDB" id="9787283at2"/>
<proteinExistence type="predicted"/>
<keyword evidence="3" id="KW-0472">Membrane</keyword>
<name>A0A4R6U8Z7_9BACI</name>
<keyword evidence="1" id="KW-1003">Cell membrane</keyword>
<dbReference type="SUPFAM" id="SSF53850">
    <property type="entry name" value="Periplasmic binding protein-like II"/>
    <property type="match status" value="1"/>
</dbReference>
<dbReference type="PANTHER" id="PTHR43649:SF33">
    <property type="entry name" value="POLYGALACTURONAN_RHAMNOGALACTURONAN-BINDING PROTEIN YTCQ"/>
    <property type="match status" value="1"/>
</dbReference>
<keyword evidence="5" id="KW-0449">Lipoprotein</keyword>
<evidence type="ECO:0000256" key="3">
    <source>
        <dbReference type="ARBA" id="ARBA00023136"/>
    </source>
</evidence>
<organism evidence="7 8">
    <name type="scientific">Aureibacillus halotolerans</name>
    <dbReference type="NCBI Taxonomy" id="1508390"/>
    <lineage>
        <taxon>Bacteria</taxon>
        <taxon>Bacillati</taxon>
        <taxon>Bacillota</taxon>
        <taxon>Bacilli</taxon>
        <taxon>Bacillales</taxon>
        <taxon>Bacillaceae</taxon>
        <taxon>Aureibacillus</taxon>
    </lineage>
</organism>
<evidence type="ECO:0000256" key="1">
    <source>
        <dbReference type="ARBA" id="ARBA00022475"/>
    </source>
</evidence>
<reference evidence="7 8" key="1">
    <citation type="submission" date="2019-03" db="EMBL/GenBank/DDBJ databases">
        <title>Genomic Encyclopedia of Type Strains, Phase IV (KMG-IV): sequencing the most valuable type-strain genomes for metagenomic binning, comparative biology and taxonomic classification.</title>
        <authorList>
            <person name="Goeker M."/>
        </authorList>
    </citation>
    <scope>NUCLEOTIDE SEQUENCE [LARGE SCALE GENOMIC DNA]</scope>
    <source>
        <strain evidence="7 8">DSM 28697</strain>
    </source>
</reference>
<keyword evidence="4" id="KW-0564">Palmitate</keyword>
<dbReference type="Gene3D" id="3.40.190.10">
    <property type="entry name" value="Periplasmic binding protein-like II"/>
    <property type="match status" value="2"/>
</dbReference>
<feature type="signal peptide" evidence="6">
    <location>
        <begin position="1"/>
        <end position="27"/>
    </location>
</feature>
<sequence>MKSLTLKMLLASTCFVLVIAGCSADQASDANEGSEDGRLNLTVGMNFDGVEFPQADNEIERIIEDYTGVDLSIQAYPSATYGEKLPVMVASGDLPKAVYTNMDGAYMENALQNGVFWEIGPYLEDYPNLSSIDDIIYKNTSFKGKIYGLPKVREIARDVFIYRHDWLENVGLEEPETIDDFYNVMKAFTTEDPDQNGEDDTYGMSISGIGSAMYRIAPMMGAPNTWKEEDGVFTHATSTDGYMEALKFIKKLYDEELINRNFAVIERSQWEEEFAGGTAGIWPDVSIIAETMETRIAQTYPDSSVRVFAGLAPEEGGELRVAAGSGANGVFLFPKPAVKSEEELKQILGFYEKLAEEPMANLFKWGIEGVHYEKTDDGVEKLDGGDFQNDIHLPYRLPMGIVPAEVNAIENELTPLQKDVAETLEENLEAAVHNPTMSLTSQTSAEKGGQLSTIIDDANTKFVMGEINEEEWQAEIEKWRKSGGEQVAKEYGESFAELQ</sequence>
<dbReference type="InterPro" id="IPR006059">
    <property type="entry name" value="SBP"/>
</dbReference>